<protein>
    <recommendedName>
        <fullName evidence="1 7">Transcriptional regulator MraZ</fullName>
    </recommendedName>
</protein>
<comment type="similarity">
    <text evidence="7">Belongs to the MraZ family.</text>
</comment>
<sequence length="152" mass="17400">MFRGAHAIALDNKGRLTVPTKYREPLRAQCEGAMVCTVDIQSPCLLLYPLPEWERVEQKLLMLSDTQPAERSLKRLLLGYATEAEVDKAGRLLLSAPLRQYAQLEKPLMLVGQLNKFEIWSEPLWQQQIARSHQEVGSEDIQNNPRLQDFSL</sequence>
<accession>A0ABP9FL79</accession>
<evidence type="ECO:0000256" key="2">
    <source>
        <dbReference type="ARBA" id="ARBA00022490"/>
    </source>
</evidence>
<dbReference type="InterPro" id="IPR035644">
    <property type="entry name" value="MraZ_C"/>
</dbReference>
<keyword evidence="6 7" id="KW-0804">Transcription</keyword>
<evidence type="ECO:0000256" key="4">
    <source>
        <dbReference type="ARBA" id="ARBA00023015"/>
    </source>
</evidence>
<dbReference type="NCBIfam" id="TIGR00242">
    <property type="entry name" value="division/cell wall cluster transcriptional repressor MraZ"/>
    <property type="match status" value="1"/>
</dbReference>
<evidence type="ECO:0000256" key="3">
    <source>
        <dbReference type="ARBA" id="ARBA00022737"/>
    </source>
</evidence>
<feature type="domain" description="SpoVT-AbrB" evidence="8">
    <location>
        <begin position="5"/>
        <end position="52"/>
    </location>
</feature>
<dbReference type="PANTHER" id="PTHR34701:SF1">
    <property type="entry name" value="TRANSCRIPTIONAL REGULATOR MRAZ"/>
    <property type="match status" value="1"/>
</dbReference>
<evidence type="ECO:0000259" key="8">
    <source>
        <dbReference type="PROSITE" id="PS51740"/>
    </source>
</evidence>
<dbReference type="Pfam" id="PF02381">
    <property type="entry name" value="MraZ"/>
    <property type="match status" value="2"/>
</dbReference>
<evidence type="ECO:0000256" key="6">
    <source>
        <dbReference type="ARBA" id="ARBA00023163"/>
    </source>
</evidence>
<dbReference type="InterPro" id="IPR020603">
    <property type="entry name" value="MraZ_dom"/>
</dbReference>
<comment type="caution">
    <text evidence="9">The sequence shown here is derived from an EMBL/GenBank/DDBJ whole genome shotgun (WGS) entry which is preliminary data.</text>
</comment>
<dbReference type="CDD" id="cd16321">
    <property type="entry name" value="MraZ_C"/>
    <property type="match status" value="1"/>
</dbReference>
<dbReference type="InterPro" id="IPR037914">
    <property type="entry name" value="SpoVT-AbrB_sf"/>
</dbReference>
<dbReference type="Gene3D" id="3.40.1550.20">
    <property type="entry name" value="Transcriptional regulator MraZ domain"/>
    <property type="match status" value="1"/>
</dbReference>
<gene>
    <name evidence="7 9" type="primary">mraZ</name>
    <name evidence="9" type="ORF">GCM10023333_38130</name>
</gene>
<evidence type="ECO:0000313" key="10">
    <source>
        <dbReference type="Proteomes" id="UP001499988"/>
    </source>
</evidence>
<proteinExistence type="inferred from homology"/>
<evidence type="ECO:0000256" key="7">
    <source>
        <dbReference type="HAMAP-Rule" id="MF_01008"/>
    </source>
</evidence>
<keyword evidence="5 7" id="KW-0238">DNA-binding</keyword>
<feature type="domain" description="SpoVT-AbrB" evidence="8">
    <location>
        <begin position="81"/>
        <end position="124"/>
    </location>
</feature>
<dbReference type="PROSITE" id="PS51740">
    <property type="entry name" value="SPOVT_ABRB"/>
    <property type="match status" value="2"/>
</dbReference>
<evidence type="ECO:0000256" key="1">
    <source>
        <dbReference type="ARBA" id="ARBA00013860"/>
    </source>
</evidence>
<dbReference type="SUPFAM" id="SSF89447">
    <property type="entry name" value="AbrB/MazE/MraZ-like"/>
    <property type="match status" value="1"/>
</dbReference>
<evidence type="ECO:0000256" key="5">
    <source>
        <dbReference type="ARBA" id="ARBA00023125"/>
    </source>
</evidence>
<dbReference type="EMBL" id="BAABJZ010000103">
    <property type="protein sequence ID" value="GAA4900600.1"/>
    <property type="molecule type" value="Genomic_DNA"/>
</dbReference>
<dbReference type="RefSeq" id="WP_345337086.1">
    <property type="nucleotide sequence ID" value="NZ_BAABJZ010000103.1"/>
</dbReference>
<dbReference type="PANTHER" id="PTHR34701">
    <property type="entry name" value="TRANSCRIPTIONAL REGULATOR MRAZ"/>
    <property type="match status" value="1"/>
</dbReference>
<dbReference type="InterPro" id="IPR003444">
    <property type="entry name" value="MraZ"/>
</dbReference>
<keyword evidence="3" id="KW-0677">Repeat</keyword>
<keyword evidence="2 7" id="KW-0963">Cytoplasm</keyword>
<dbReference type="HAMAP" id="MF_01008">
    <property type="entry name" value="MraZ"/>
    <property type="match status" value="1"/>
</dbReference>
<dbReference type="InterPro" id="IPR007159">
    <property type="entry name" value="SpoVT-AbrB_dom"/>
</dbReference>
<organism evidence="9 10">
    <name type="scientific">Ferrimonas pelagia</name>
    <dbReference type="NCBI Taxonomy" id="1177826"/>
    <lineage>
        <taxon>Bacteria</taxon>
        <taxon>Pseudomonadati</taxon>
        <taxon>Pseudomonadota</taxon>
        <taxon>Gammaproteobacteria</taxon>
        <taxon>Alteromonadales</taxon>
        <taxon>Ferrimonadaceae</taxon>
        <taxon>Ferrimonas</taxon>
    </lineage>
</organism>
<reference evidence="10" key="1">
    <citation type="journal article" date="2019" name="Int. J. Syst. Evol. Microbiol.">
        <title>The Global Catalogue of Microorganisms (GCM) 10K type strain sequencing project: providing services to taxonomists for standard genome sequencing and annotation.</title>
        <authorList>
            <consortium name="The Broad Institute Genomics Platform"/>
            <consortium name="The Broad Institute Genome Sequencing Center for Infectious Disease"/>
            <person name="Wu L."/>
            <person name="Ma J."/>
        </authorList>
    </citation>
    <scope>NUCLEOTIDE SEQUENCE [LARGE SCALE GENOMIC DNA]</scope>
    <source>
        <strain evidence="10">JCM 18401</strain>
    </source>
</reference>
<comment type="subunit">
    <text evidence="7">Forms oligomers.</text>
</comment>
<dbReference type="InterPro" id="IPR035642">
    <property type="entry name" value="MraZ_N"/>
</dbReference>
<keyword evidence="10" id="KW-1185">Reference proteome</keyword>
<evidence type="ECO:0000313" key="9">
    <source>
        <dbReference type="EMBL" id="GAA4900600.1"/>
    </source>
</evidence>
<dbReference type="InterPro" id="IPR038619">
    <property type="entry name" value="MraZ_sf"/>
</dbReference>
<keyword evidence="4 7" id="KW-0805">Transcription regulation</keyword>
<dbReference type="CDD" id="cd16320">
    <property type="entry name" value="MraZ_N"/>
    <property type="match status" value="1"/>
</dbReference>
<dbReference type="Proteomes" id="UP001499988">
    <property type="component" value="Unassembled WGS sequence"/>
</dbReference>
<name>A0ABP9FL79_9GAMM</name>
<comment type="subcellular location">
    <subcellularLocation>
        <location evidence="7">Cytoplasm</location>
        <location evidence="7">Nucleoid</location>
    </subcellularLocation>
</comment>